<evidence type="ECO:0000313" key="2">
    <source>
        <dbReference type="Proteomes" id="UP000198510"/>
    </source>
</evidence>
<sequence>MRISTRGLHEIPSLEKQKSEDLYIGSLDPLQSDDRLTRVPAFNKERDVMALVMTLQDMLPAVQEVTTFDYPQACAAMRDIGILLGSIKRHGVEPVHVVPSLEDRLNLLGEVTNLPPRDTLIHYVRWNPEGSRLRTYTGTEDEHQLIKSVQVAFHPLYEAILSLHDLYHVSLDSSEFSTLCDQVISQFEGMVHGVVNAKRNVSPQYFAEELRFYFDPIQLNGREYLGPGAVEMPVFLFDHILWSCDVEDETYTAFKKAYVPYNQAMVRDLYAAYEQRPSLVSKAVQELSNGDDFCETRLESAKSLVRLFNLLKSFRAPHKKLADKAYEHAAKDNYREKGSGGYEPGVLHYILQLNLNALQNLKARIQVYERK</sequence>
<dbReference type="RefSeq" id="WP_089678462.1">
    <property type="nucleotide sequence ID" value="NZ_FNFO01000001.1"/>
</dbReference>
<dbReference type="Gene3D" id="1.20.58.480">
    <property type="match status" value="1"/>
</dbReference>
<dbReference type="InterPro" id="IPR037217">
    <property type="entry name" value="Trp/Indoleamine_2_3_dOase-like"/>
</dbReference>
<dbReference type="InterPro" id="IPR015029">
    <property type="entry name" value="PrnB"/>
</dbReference>
<dbReference type="Gene3D" id="1.20.58.1320">
    <property type="match status" value="1"/>
</dbReference>
<dbReference type="GO" id="GO:0020037">
    <property type="term" value="F:heme binding"/>
    <property type="evidence" value="ECO:0007669"/>
    <property type="project" value="InterPro"/>
</dbReference>
<gene>
    <name evidence="1" type="ORF">SAMN05421823_101436</name>
</gene>
<accession>A0A1G8XRS6</accession>
<dbReference type="GO" id="GO:0019441">
    <property type="term" value="P:L-tryptophan catabolic process to kynurenine"/>
    <property type="evidence" value="ECO:0007669"/>
    <property type="project" value="InterPro"/>
</dbReference>
<dbReference type="Proteomes" id="UP000198510">
    <property type="component" value="Unassembled WGS sequence"/>
</dbReference>
<proteinExistence type="predicted"/>
<dbReference type="SUPFAM" id="SSF140959">
    <property type="entry name" value="Indolic compounds 2,3-dioxygenase-like"/>
    <property type="match status" value="1"/>
</dbReference>
<dbReference type="EMBL" id="FNFO01000001">
    <property type="protein sequence ID" value="SDJ92470.1"/>
    <property type="molecule type" value="Genomic_DNA"/>
</dbReference>
<protein>
    <submittedName>
        <fullName evidence="1">Uncharacterized protein</fullName>
    </submittedName>
</protein>
<dbReference type="AlphaFoldDB" id="A0A1G8XRS6"/>
<name>A0A1G8XRS6_9BACT</name>
<dbReference type="Pfam" id="PF08933">
    <property type="entry name" value="PrnB"/>
    <property type="match status" value="1"/>
</dbReference>
<organism evidence="1 2">
    <name type="scientific">Catalinimonas alkaloidigena</name>
    <dbReference type="NCBI Taxonomy" id="1075417"/>
    <lineage>
        <taxon>Bacteria</taxon>
        <taxon>Pseudomonadati</taxon>
        <taxon>Bacteroidota</taxon>
        <taxon>Cytophagia</taxon>
        <taxon>Cytophagales</taxon>
        <taxon>Catalimonadaceae</taxon>
        <taxon>Catalinimonas</taxon>
    </lineage>
</organism>
<dbReference type="OrthoDB" id="918766at2"/>
<evidence type="ECO:0000313" key="1">
    <source>
        <dbReference type="EMBL" id="SDJ92470.1"/>
    </source>
</evidence>
<keyword evidence="2" id="KW-1185">Reference proteome</keyword>
<reference evidence="1 2" key="1">
    <citation type="submission" date="2016-10" db="EMBL/GenBank/DDBJ databases">
        <authorList>
            <person name="de Groot N.N."/>
        </authorList>
    </citation>
    <scope>NUCLEOTIDE SEQUENCE [LARGE SCALE GENOMIC DNA]</scope>
    <source>
        <strain evidence="1 2">DSM 25186</strain>
    </source>
</reference>
<dbReference type="GO" id="GO:0046872">
    <property type="term" value="F:metal ion binding"/>
    <property type="evidence" value="ECO:0007669"/>
    <property type="project" value="InterPro"/>
</dbReference>